<keyword evidence="3" id="KW-1185">Reference proteome</keyword>
<evidence type="ECO:0000256" key="1">
    <source>
        <dbReference type="SAM" id="Phobius"/>
    </source>
</evidence>
<keyword evidence="1" id="KW-0472">Membrane</keyword>
<dbReference type="EMBL" id="AP022606">
    <property type="protein sequence ID" value="BBZ12323.1"/>
    <property type="molecule type" value="Genomic_DNA"/>
</dbReference>
<protein>
    <submittedName>
        <fullName evidence="2">Uncharacterized protein</fullName>
    </submittedName>
</protein>
<organism evidence="2 3">
    <name type="scientific">Mycobacterium branderi</name>
    <dbReference type="NCBI Taxonomy" id="43348"/>
    <lineage>
        <taxon>Bacteria</taxon>
        <taxon>Bacillati</taxon>
        <taxon>Actinomycetota</taxon>
        <taxon>Actinomycetes</taxon>
        <taxon>Mycobacteriales</taxon>
        <taxon>Mycobacteriaceae</taxon>
        <taxon>Mycobacterium</taxon>
    </lineage>
</organism>
<feature type="transmembrane region" description="Helical" evidence="1">
    <location>
        <begin position="12"/>
        <end position="29"/>
    </location>
</feature>
<accession>A0ABM7KMG6</accession>
<reference evidence="2 3" key="1">
    <citation type="journal article" date="2019" name="Emerg. Microbes Infect.">
        <title>Comprehensive subspecies identification of 175 nontuberculous mycobacteria species based on 7547 genomic profiles.</title>
        <authorList>
            <person name="Matsumoto Y."/>
            <person name="Kinjo T."/>
            <person name="Motooka D."/>
            <person name="Nabeya D."/>
            <person name="Jung N."/>
            <person name="Uechi K."/>
            <person name="Horii T."/>
            <person name="Iida T."/>
            <person name="Fujita J."/>
            <person name="Nakamura S."/>
        </authorList>
    </citation>
    <scope>NUCLEOTIDE SEQUENCE [LARGE SCALE GENOMIC DNA]</scope>
    <source>
        <strain evidence="2 3">JCM 12687</strain>
    </source>
</reference>
<gene>
    <name evidence="2" type="ORF">MBRA_25180</name>
</gene>
<evidence type="ECO:0000313" key="3">
    <source>
        <dbReference type="Proteomes" id="UP000467379"/>
    </source>
</evidence>
<proteinExistence type="predicted"/>
<name>A0ABM7KMG6_9MYCO</name>
<evidence type="ECO:0000313" key="2">
    <source>
        <dbReference type="EMBL" id="BBZ12323.1"/>
    </source>
</evidence>
<dbReference type="Proteomes" id="UP000467379">
    <property type="component" value="Chromosome"/>
</dbReference>
<feature type="transmembrane region" description="Helical" evidence="1">
    <location>
        <begin position="35"/>
        <end position="54"/>
    </location>
</feature>
<keyword evidence="1" id="KW-1133">Transmembrane helix</keyword>
<sequence length="116" mass="12707">MAGGGTNGRRGPILRYTFGGALCLLAGINLLIGSPWYLCLAIAAVAGIIILGHGRIFRAGVSRTTDEWCAATFPGTRETHTQQVCYSRCWELVLWRWDTLPAIPRGFGSSVFFSWE</sequence>
<keyword evidence="1" id="KW-0812">Transmembrane</keyword>